<dbReference type="AlphaFoldDB" id="A0AA36CPF9"/>
<keyword evidence="3" id="KW-1185">Reference proteome</keyword>
<evidence type="ECO:0000256" key="1">
    <source>
        <dbReference type="SAM" id="Phobius"/>
    </source>
</evidence>
<name>A0AA36CPF9_9BILA</name>
<accession>A0AA36CPF9</accession>
<feature type="non-terminal residue" evidence="2">
    <location>
        <position position="337"/>
    </location>
</feature>
<keyword evidence="1" id="KW-1133">Transmembrane helix</keyword>
<reference evidence="2" key="1">
    <citation type="submission" date="2023-06" db="EMBL/GenBank/DDBJ databases">
        <authorList>
            <person name="Delattre M."/>
        </authorList>
    </citation>
    <scope>NUCLEOTIDE SEQUENCE</scope>
    <source>
        <strain evidence="2">AF72</strain>
    </source>
</reference>
<keyword evidence="1" id="KW-0472">Membrane</keyword>
<dbReference type="EMBL" id="CATQJA010002586">
    <property type="protein sequence ID" value="CAJ0571908.1"/>
    <property type="molecule type" value="Genomic_DNA"/>
</dbReference>
<feature type="transmembrane region" description="Helical" evidence="1">
    <location>
        <begin position="137"/>
        <end position="159"/>
    </location>
</feature>
<evidence type="ECO:0000313" key="3">
    <source>
        <dbReference type="Proteomes" id="UP001177023"/>
    </source>
</evidence>
<evidence type="ECO:0000313" key="2">
    <source>
        <dbReference type="EMBL" id="CAJ0571908.1"/>
    </source>
</evidence>
<gene>
    <name evidence="2" type="ORF">MSPICULIGERA_LOCUS10306</name>
</gene>
<feature type="transmembrane region" description="Helical" evidence="1">
    <location>
        <begin position="42"/>
        <end position="63"/>
    </location>
</feature>
<keyword evidence="1" id="KW-0812">Transmembrane</keyword>
<feature type="transmembrane region" description="Helical" evidence="1">
    <location>
        <begin position="289"/>
        <end position="307"/>
    </location>
</feature>
<feature type="transmembrane region" description="Helical" evidence="1">
    <location>
        <begin position="227"/>
        <end position="248"/>
    </location>
</feature>
<feature type="transmembrane region" description="Helical" evidence="1">
    <location>
        <begin position="12"/>
        <end position="30"/>
    </location>
</feature>
<organism evidence="2 3">
    <name type="scientific">Mesorhabditis spiculigera</name>
    <dbReference type="NCBI Taxonomy" id="96644"/>
    <lineage>
        <taxon>Eukaryota</taxon>
        <taxon>Metazoa</taxon>
        <taxon>Ecdysozoa</taxon>
        <taxon>Nematoda</taxon>
        <taxon>Chromadorea</taxon>
        <taxon>Rhabditida</taxon>
        <taxon>Rhabditina</taxon>
        <taxon>Rhabditomorpha</taxon>
        <taxon>Rhabditoidea</taxon>
        <taxon>Rhabditidae</taxon>
        <taxon>Mesorhabditinae</taxon>
        <taxon>Mesorhabditis</taxon>
    </lineage>
</organism>
<feature type="transmembrane region" description="Helical" evidence="1">
    <location>
        <begin position="260"/>
        <end position="277"/>
    </location>
</feature>
<feature type="transmembrane region" description="Helical" evidence="1">
    <location>
        <begin position="69"/>
        <end position="87"/>
    </location>
</feature>
<dbReference type="Proteomes" id="UP001177023">
    <property type="component" value="Unassembled WGS sequence"/>
</dbReference>
<feature type="transmembrane region" description="Helical" evidence="1">
    <location>
        <begin position="107"/>
        <end position="125"/>
    </location>
</feature>
<comment type="caution">
    <text evidence="2">The sequence shown here is derived from an EMBL/GenBank/DDBJ whole genome shotgun (WGS) entry which is preliminary data.</text>
</comment>
<proteinExistence type="predicted"/>
<sequence>MDYNDFQHLIQLAPHVLVGLSFLASVFPYIDKHYRSVAQQTAHSLLALFYLVCPRCFLATTVTGNFNPLHIYLQNFVAATHIGIAYYTRATVRTGAREEQGITFARAIAAFFSLFTKLFVAWHVTEKGSRGLGISDWFVICAALSDGVWLLTEIIRFILNQRSFKDEVDEMCKRTTLWLEGRGSFYAENAFYADSAVSFLMALMHFAFPNHILKLIIKPDSTFDSHHIMWCRLFGVLSLVPAIISLHARHFAPQAQIPYLASRVATQLTIFCLNIWGHWVLGLYGPNHISGFMISGFYTSFLISSYFRLKRLYNDADAPNRTTVTARIVKTDEVKTD</sequence>
<protein>
    <submittedName>
        <fullName evidence="2">Uncharacterized protein</fullName>
    </submittedName>
</protein>
<feature type="transmembrane region" description="Helical" evidence="1">
    <location>
        <begin position="190"/>
        <end position="207"/>
    </location>
</feature>